<dbReference type="GO" id="GO:0005249">
    <property type="term" value="F:voltage-gated potassium channel activity"/>
    <property type="evidence" value="ECO:0007669"/>
    <property type="project" value="InterPro"/>
</dbReference>
<protein>
    <submittedName>
        <fullName evidence="16">5103_t:CDS:1</fullName>
    </submittedName>
</protein>
<dbReference type="InterPro" id="IPR005821">
    <property type="entry name" value="Ion_trans_dom"/>
</dbReference>
<keyword evidence="10 14" id="KW-0472">Membrane</keyword>
<feature type="compositionally biased region" description="Polar residues" evidence="13">
    <location>
        <begin position="52"/>
        <end position="67"/>
    </location>
</feature>
<evidence type="ECO:0000256" key="3">
    <source>
        <dbReference type="ARBA" id="ARBA00022538"/>
    </source>
</evidence>
<evidence type="ECO:0000256" key="12">
    <source>
        <dbReference type="SAM" id="Coils"/>
    </source>
</evidence>
<evidence type="ECO:0000313" key="16">
    <source>
        <dbReference type="EMBL" id="CAI2175151.1"/>
    </source>
</evidence>
<keyword evidence="6" id="KW-0851">Voltage-gated channel</keyword>
<feature type="compositionally biased region" description="Polar residues" evidence="13">
    <location>
        <begin position="602"/>
        <end position="616"/>
    </location>
</feature>
<feature type="transmembrane region" description="Helical" evidence="14">
    <location>
        <begin position="207"/>
        <end position="225"/>
    </location>
</feature>
<reference evidence="16" key="1">
    <citation type="submission" date="2022-08" db="EMBL/GenBank/DDBJ databases">
        <authorList>
            <person name="Kallberg Y."/>
            <person name="Tangrot J."/>
            <person name="Rosling A."/>
        </authorList>
    </citation>
    <scope>NUCLEOTIDE SEQUENCE</scope>
    <source>
        <strain evidence="16">Wild A</strain>
    </source>
</reference>
<dbReference type="PRINTS" id="PR00169">
    <property type="entry name" value="KCHANNEL"/>
</dbReference>
<feature type="coiled-coil region" evidence="12">
    <location>
        <begin position="410"/>
        <end position="470"/>
    </location>
</feature>
<keyword evidence="17" id="KW-1185">Reference proteome</keyword>
<keyword evidence="2" id="KW-0813">Transport</keyword>
<keyword evidence="3" id="KW-0633">Potassium transport</keyword>
<dbReference type="InterPro" id="IPR028325">
    <property type="entry name" value="VG_K_chnl"/>
</dbReference>
<feature type="transmembrane region" description="Helical" evidence="14">
    <location>
        <begin position="138"/>
        <end position="161"/>
    </location>
</feature>
<dbReference type="PANTHER" id="PTHR11537">
    <property type="entry name" value="VOLTAGE-GATED POTASSIUM CHANNEL"/>
    <property type="match status" value="1"/>
</dbReference>
<keyword evidence="7" id="KW-0630">Potassium</keyword>
<dbReference type="Gene3D" id="1.20.120.350">
    <property type="entry name" value="Voltage-gated potassium channels. Chain C"/>
    <property type="match status" value="1"/>
</dbReference>
<evidence type="ECO:0000256" key="1">
    <source>
        <dbReference type="ARBA" id="ARBA00004141"/>
    </source>
</evidence>
<proteinExistence type="predicted"/>
<evidence type="ECO:0000256" key="11">
    <source>
        <dbReference type="ARBA" id="ARBA00023303"/>
    </source>
</evidence>
<feature type="compositionally biased region" description="Polar residues" evidence="13">
    <location>
        <begin position="25"/>
        <end position="34"/>
    </location>
</feature>
<dbReference type="Gene3D" id="1.10.287.70">
    <property type="match status" value="1"/>
</dbReference>
<gene>
    <name evidence="16" type="ORF">FWILDA_LOCUS6949</name>
</gene>
<evidence type="ECO:0000256" key="5">
    <source>
        <dbReference type="ARBA" id="ARBA00022826"/>
    </source>
</evidence>
<dbReference type="AlphaFoldDB" id="A0A9W4WNP9"/>
<evidence type="ECO:0000256" key="6">
    <source>
        <dbReference type="ARBA" id="ARBA00022882"/>
    </source>
</evidence>
<keyword evidence="5" id="KW-0631">Potassium channel</keyword>
<feature type="transmembrane region" description="Helical" evidence="14">
    <location>
        <begin position="349"/>
        <end position="373"/>
    </location>
</feature>
<dbReference type="InterPro" id="IPR027359">
    <property type="entry name" value="Volt_channel_dom_sf"/>
</dbReference>
<keyword evidence="4 14" id="KW-0812">Transmembrane</keyword>
<feature type="transmembrane region" description="Helical" evidence="14">
    <location>
        <begin position="269"/>
        <end position="292"/>
    </location>
</feature>
<feature type="compositionally biased region" description="Polar residues" evidence="13">
    <location>
        <begin position="565"/>
        <end position="576"/>
    </location>
</feature>
<keyword evidence="12" id="KW-0175">Coiled coil</keyword>
<feature type="region of interest" description="Disordered" evidence="13">
    <location>
        <begin position="550"/>
        <end position="628"/>
    </location>
</feature>
<evidence type="ECO:0000259" key="15">
    <source>
        <dbReference type="Pfam" id="PF00520"/>
    </source>
</evidence>
<feature type="transmembrane region" description="Helical" evidence="14">
    <location>
        <begin position="173"/>
        <end position="195"/>
    </location>
</feature>
<dbReference type="SUPFAM" id="SSF81324">
    <property type="entry name" value="Voltage-gated potassium channels"/>
    <property type="match status" value="1"/>
</dbReference>
<accession>A0A9W4WNP9</accession>
<dbReference type="PANTHER" id="PTHR11537:SF254">
    <property type="entry name" value="POTASSIUM VOLTAGE-GATED CHANNEL PROTEIN SHAB"/>
    <property type="match status" value="1"/>
</dbReference>
<dbReference type="GO" id="GO:0001508">
    <property type="term" value="P:action potential"/>
    <property type="evidence" value="ECO:0007669"/>
    <property type="project" value="TreeGrafter"/>
</dbReference>
<name>A0A9W4WNP9_9GLOM</name>
<evidence type="ECO:0000313" key="17">
    <source>
        <dbReference type="Proteomes" id="UP001153678"/>
    </source>
</evidence>
<dbReference type="GO" id="GO:0008076">
    <property type="term" value="C:voltage-gated potassium channel complex"/>
    <property type="evidence" value="ECO:0007669"/>
    <property type="project" value="InterPro"/>
</dbReference>
<evidence type="ECO:0000256" key="8">
    <source>
        <dbReference type="ARBA" id="ARBA00022989"/>
    </source>
</evidence>
<evidence type="ECO:0000256" key="13">
    <source>
        <dbReference type="SAM" id="MobiDB-lite"/>
    </source>
</evidence>
<dbReference type="OrthoDB" id="415460at2759"/>
<feature type="region of interest" description="Disordered" evidence="13">
    <location>
        <begin position="1"/>
        <end position="67"/>
    </location>
</feature>
<comment type="caution">
    <text evidence="16">The sequence shown here is derived from an EMBL/GenBank/DDBJ whole genome shotgun (WGS) entry which is preliminary data.</text>
</comment>
<keyword evidence="11" id="KW-0407">Ion channel</keyword>
<dbReference type="Pfam" id="PF00520">
    <property type="entry name" value="Ion_trans"/>
    <property type="match status" value="1"/>
</dbReference>
<evidence type="ECO:0000256" key="7">
    <source>
        <dbReference type="ARBA" id="ARBA00022958"/>
    </source>
</evidence>
<evidence type="ECO:0000256" key="4">
    <source>
        <dbReference type="ARBA" id="ARBA00022692"/>
    </source>
</evidence>
<comment type="subcellular location">
    <subcellularLocation>
        <location evidence="1">Membrane</location>
        <topology evidence="1">Multi-pass membrane protein</topology>
    </subcellularLocation>
</comment>
<evidence type="ECO:0000256" key="2">
    <source>
        <dbReference type="ARBA" id="ARBA00022448"/>
    </source>
</evidence>
<dbReference type="EMBL" id="CAMKVN010001317">
    <property type="protein sequence ID" value="CAI2175151.1"/>
    <property type="molecule type" value="Genomic_DNA"/>
</dbReference>
<keyword evidence="9" id="KW-0406">Ion transport</keyword>
<evidence type="ECO:0000256" key="14">
    <source>
        <dbReference type="SAM" id="Phobius"/>
    </source>
</evidence>
<evidence type="ECO:0000256" key="10">
    <source>
        <dbReference type="ARBA" id="ARBA00023136"/>
    </source>
</evidence>
<dbReference type="Proteomes" id="UP001153678">
    <property type="component" value="Unassembled WGS sequence"/>
</dbReference>
<organism evidence="16 17">
    <name type="scientific">Funneliformis geosporum</name>
    <dbReference type="NCBI Taxonomy" id="1117311"/>
    <lineage>
        <taxon>Eukaryota</taxon>
        <taxon>Fungi</taxon>
        <taxon>Fungi incertae sedis</taxon>
        <taxon>Mucoromycota</taxon>
        <taxon>Glomeromycotina</taxon>
        <taxon>Glomeromycetes</taxon>
        <taxon>Glomerales</taxon>
        <taxon>Glomeraceae</taxon>
        <taxon>Funneliformis</taxon>
    </lineage>
</organism>
<sequence length="690" mass="79478">MSENNEKETQISSKRSMPKDRDISRNNNNTMTDSNKSDMSRKSLNKHLRKPSFTSNNNSRVSSTIGVSNDRFGGDLCSDDSHELTYEDNSSEDEENDNLQENFDPFKHFHRKEDSLRTPFQLKCYYFFEEPMTKWGRAFVVFSSTCTIAVVVMICIISWPTMNILEPKTYKEIWFPLDIIVLITFTIEYLGRFYASINKWKFFYQPMNLIDLISIIPFYVHLLTITSVHQSLLQVIRVLRLFRLLRLFRAAKYSAGFNITAKVFQRSAYQIVMVSVYLLVILLTSSALMFYIERGEFDKRNLTWYRIGEDGNSEISPFQSIIHSFWWSIVTLTTTGYGDAVPVTGPGKLIAALTMTCGILVIALPTSIIGSNFNAEWAFQRRLQFQLRVHKTREQAKSLIEIGENKNKKIKLLQNQNKTMLEGLAEIQERLSEINPPRYYRKYKNLQIKHIEALDKITELENKLERWKRIAKNLGSFNNYESPPDDKSDADQTVLVQGKRSKWKWKNAPFRTSSQLSMRKAATELDDKDNSVLKSKGILHPFRTLSNKIGKSATSITTRKRQPSGPITSEMISSPTELRHTFNPIIDSERDFTRRSSRPMLNRTSSEPSGDSNAFASRSDKDESNIDENNVLVKNQASCSPEDNISTNKANQDNIQKDGIEIIIDDQNTRSVTNNNTEHIENSKYNKDTI</sequence>
<keyword evidence="8 14" id="KW-1133">Transmembrane helix</keyword>
<evidence type="ECO:0000256" key="9">
    <source>
        <dbReference type="ARBA" id="ARBA00023065"/>
    </source>
</evidence>
<feature type="domain" description="Ion transport" evidence="15">
    <location>
        <begin position="146"/>
        <end position="375"/>
    </location>
</feature>